<dbReference type="InterPro" id="IPR006680">
    <property type="entry name" value="Amidohydro-rel"/>
</dbReference>
<feature type="binding site" evidence="8">
    <location>
        <position position="225"/>
    </location>
    <ligand>
        <name>Zn(2+)</name>
        <dbReference type="ChEBI" id="CHEBI:29105"/>
    </ligand>
</feature>
<dbReference type="SUPFAM" id="SSF51556">
    <property type="entry name" value="Metallo-dependent hydrolases"/>
    <property type="match status" value="1"/>
</dbReference>
<accession>A0A553JTE8</accession>
<dbReference type="EMBL" id="VKGK01000003">
    <property type="protein sequence ID" value="TRY15737.1"/>
    <property type="molecule type" value="Genomic_DNA"/>
</dbReference>
<feature type="binding site" evidence="7">
    <location>
        <position position="236"/>
    </location>
    <ligand>
        <name>substrate</name>
    </ligand>
</feature>
<evidence type="ECO:0000256" key="3">
    <source>
        <dbReference type="ARBA" id="ARBA00022801"/>
    </source>
</evidence>
<proteinExistence type="inferred from homology"/>
<name>A0A553JTE8_SHEHA</name>
<comment type="catalytic activity">
    <reaction evidence="5">
        <text>N-acetyl-D-glucosamine 6-phosphate + H2O = D-glucosamine 6-phosphate + acetate</text>
        <dbReference type="Rhea" id="RHEA:22936"/>
        <dbReference type="ChEBI" id="CHEBI:15377"/>
        <dbReference type="ChEBI" id="CHEBI:30089"/>
        <dbReference type="ChEBI" id="CHEBI:57513"/>
        <dbReference type="ChEBI" id="CHEBI:58725"/>
        <dbReference type="EC" id="3.5.1.25"/>
    </reaction>
</comment>
<dbReference type="SUPFAM" id="SSF51338">
    <property type="entry name" value="Composite domain of metallo-dependent hydrolases"/>
    <property type="match status" value="1"/>
</dbReference>
<sequence>MPHNLILHSETSYALVGFNPLTGDPQQSGIDAIVIDEGRIIAIGKADDIVKDHVVFDLNGLNLSPGFIDLQLNGCGGVLFNNDISTKTLDVMHATNLLSGCTTFLPTLITSSDQDMRQAVDVVRQYKSEHPDRVPGIHLEGPYLSQARKGIHSLDYIREPSAEMINYFCDNADAIAMVTLAPEVCPADTIEKLCEAGIIVSIGHTNASCEQVKLAEQAGARFVTHLHNAMSPLGSREPGVVGAVFDSNMLGAGIIADGYHLAWENLRIAHRLLQDRLVLVTDATTPAGTTIEEFEFSGQMIQHQNGKCSNADGTLAGSALVMNHAVANSVRAGLAPHDVIRMASINAARAIDIEKEMGSIAVGQYANLAFFDDKFTIQGTVSGGDIQFCHNIAV</sequence>
<dbReference type="EC" id="3.5.1.25" evidence="5"/>
<dbReference type="Gene3D" id="3.20.20.140">
    <property type="entry name" value="Metal-dependent hydrolases"/>
    <property type="match status" value="1"/>
</dbReference>
<feature type="binding site" evidence="7">
    <location>
        <begin position="228"/>
        <end position="229"/>
    </location>
    <ligand>
        <name>substrate</name>
    </ligand>
</feature>
<dbReference type="GO" id="GO:0008448">
    <property type="term" value="F:N-acetylglucosamine-6-phosphate deacetylase activity"/>
    <property type="evidence" value="ECO:0007669"/>
    <property type="project" value="UniProtKB-UniRule"/>
</dbReference>
<dbReference type="OrthoDB" id="9776488at2"/>
<feature type="active site" description="Proton donor/acceptor" evidence="6">
    <location>
        <position position="282"/>
    </location>
</feature>
<gene>
    <name evidence="10" type="primary">nagA</name>
    <name evidence="10" type="ORF">FN961_04505</name>
</gene>
<keyword evidence="3 5" id="KW-0378">Hydrolase</keyword>
<evidence type="ECO:0000256" key="4">
    <source>
        <dbReference type="ARBA" id="ARBA00023277"/>
    </source>
</evidence>
<dbReference type="InterPro" id="IPR011059">
    <property type="entry name" value="Metal-dep_hydrolase_composite"/>
</dbReference>
<dbReference type="FunFam" id="3.20.20.140:FF:000004">
    <property type="entry name" value="N-acetylglucosamine-6-phosphate deacetylase"/>
    <property type="match status" value="1"/>
</dbReference>
<feature type="binding site" evidence="8">
    <location>
        <position position="140"/>
    </location>
    <ligand>
        <name>Zn(2+)</name>
        <dbReference type="ChEBI" id="CHEBI:29105"/>
    </ligand>
</feature>
<dbReference type="GO" id="GO:0046872">
    <property type="term" value="F:metal ion binding"/>
    <property type="evidence" value="ECO:0007669"/>
    <property type="project" value="UniProtKB-KW"/>
</dbReference>
<reference evidence="11" key="1">
    <citation type="submission" date="2019-07" db="EMBL/GenBank/DDBJ databases">
        <title>Shewanella sp. YLB-08 draft genomic sequence.</title>
        <authorList>
            <person name="Yu L."/>
        </authorList>
    </citation>
    <scope>NUCLEOTIDE SEQUENCE [LARGE SCALE GENOMIC DNA]</scope>
    <source>
        <strain evidence="11">JCM 20706</strain>
    </source>
</reference>
<feature type="binding site" evidence="8">
    <location>
        <position position="204"/>
    </location>
    <ligand>
        <name>Zn(2+)</name>
        <dbReference type="ChEBI" id="CHEBI:29105"/>
    </ligand>
</feature>
<evidence type="ECO:0000313" key="10">
    <source>
        <dbReference type="EMBL" id="TRY15737.1"/>
    </source>
</evidence>
<feature type="binding site" evidence="7">
    <location>
        <position position="260"/>
    </location>
    <ligand>
        <name>substrate</name>
    </ligand>
</feature>
<dbReference type="InterPro" id="IPR003764">
    <property type="entry name" value="GlcNAc_6-P_deAcase"/>
</dbReference>
<dbReference type="Proteomes" id="UP000318126">
    <property type="component" value="Unassembled WGS sequence"/>
</dbReference>
<dbReference type="GO" id="GO:0006046">
    <property type="term" value="P:N-acetylglucosamine catabolic process"/>
    <property type="evidence" value="ECO:0007669"/>
    <property type="project" value="TreeGrafter"/>
</dbReference>
<evidence type="ECO:0000256" key="6">
    <source>
        <dbReference type="PIRSR" id="PIRSR038994-1"/>
    </source>
</evidence>
<keyword evidence="2 8" id="KW-0479">Metal-binding</keyword>
<protein>
    <recommendedName>
        <fullName evidence="5">N-acetylgalactosamine-6-phosphate deacetylase</fullName>
        <ecNumber evidence="5">3.5.1.25</ecNumber>
    </recommendedName>
    <alternativeName>
        <fullName evidence="5">N-acetylglucosamine-6-phosphate deacetylase</fullName>
    </alternativeName>
</protein>
<dbReference type="Gene3D" id="2.30.40.10">
    <property type="entry name" value="Urease, subunit C, domain 1"/>
    <property type="match status" value="1"/>
</dbReference>
<dbReference type="CDD" id="cd00854">
    <property type="entry name" value="NagA"/>
    <property type="match status" value="1"/>
</dbReference>
<dbReference type="PIRSF" id="PIRSF038994">
    <property type="entry name" value="NagA"/>
    <property type="match status" value="1"/>
</dbReference>
<dbReference type="Pfam" id="PF01979">
    <property type="entry name" value="Amidohydro_1"/>
    <property type="match status" value="1"/>
</dbReference>
<evidence type="ECO:0000256" key="7">
    <source>
        <dbReference type="PIRSR" id="PIRSR038994-2"/>
    </source>
</evidence>
<dbReference type="PANTHER" id="PTHR11113">
    <property type="entry name" value="N-ACETYLGLUCOSAMINE-6-PHOSPHATE DEACETYLASE"/>
    <property type="match status" value="1"/>
</dbReference>
<keyword evidence="11" id="KW-1185">Reference proteome</keyword>
<feature type="binding site" evidence="7">
    <location>
        <begin position="315"/>
        <end position="317"/>
    </location>
    <ligand>
        <name>substrate</name>
    </ligand>
</feature>
<feature type="domain" description="Amidohydrolase-related" evidence="9">
    <location>
        <begin position="63"/>
        <end position="385"/>
    </location>
</feature>
<evidence type="ECO:0000256" key="2">
    <source>
        <dbReference type="ARBA" id="ARBA00022723"/>
    </source>
</evidence>
<evidence type="ECO:0000259" key="9">
    <source>
        <dbReference type="Pfam" id="PF01979"/>
    </source>
</evidence>
<dbReference type="PANTHER" id="PTHR11113:SF14">
    <property type="entry name" value="N-ACETYLGLUCOSAMINE-6-PHOSPHATE DEACETYLASE"/>
    <property type="match status" value="1"/>
</dbReference>
<evidence type="ECO:0000313" key="11">
    <source>
        <dbReference type="Proteomes" id="UP000318126"/>
    </source>
</evidence>
<evidence type="ECO:0000256" key="5">
    <source>
        <dbReference type="PIRNR" id="PIRNR038994"/>
    </source>
</evidence>
<dbReference type="AlphaFoldDB" id="A0A553JTE8"/>
<comment type="similarity">
    <text evidence="1 5">Belongs to the metallo-dependent hydrolases superfamily. NagA family.</text>
</comment>
<comment type="caution">
    <text evidence="10">The sequence shown here is derived from an EMBL/GenBank/DDBJ whole genome shotgun (WGS) entry which is preliminary data.</text>
</comment>
<dbReference type="RefSeq" id="WP_143563348.1">
    <property type="nucleotide sequence ID" value="NZ_BMPL01000003.1"/>
</dbReference>
<dbReference type="InterPro" id="IPR032466">
    <property type="entry name" value="Metal_Hydrolase"/>
</dbReference>
<keyword evidence="4 5" id="KW-0119">Carbohydrate metabolism</keyword>
<feature type="binding site" evidence="7">
    <location>
        <position position="151"/>
    </location>
    <ligand>
        <name>substrate</name>
    </ligand>
</feature>
<dbReference type="NCBIfam" id="TIGR00221">
    <property type="entry name" value="nagA"/>
    <property type="match status" value="1"/>
</dbReference>
<organism evidence="10 11">
    <name type="scientific">Shewanella hanedai</name>
    <name type="common">Alteromonas hanedai</name>
    <dbReference type="NCBI Taxonomy" id="25"/>
    <lineage>
        <taxon>Bacteria</taxon>
        <taxon>Pseudomonadati</taxon>
        <taxon>Pseudomonadota</taxon>
        <taxon>Gammaproteobacteria</taxon>
        <taxon>Alteromonadales</taxon>
        <taxon>Shewanellaceae</taxon>
        <taxon>Shewanella</taxon>
    </lineage>
</organism>
<evidence type="ECO:0000256" key="1">
    <source>
        <dbReference type="ARBA" id="ARBA00010716"/>
    </source>
</evidence>
<comment type="cofactor">
    <cofactor evidence="8">
        <name>a divalent metal cation</name>
        <dbReference type="ChEBI" id="CHEBI:60240"/>
    </cofactor>
    <text evidence="8">Binds 1 divalent metal cation per subunit.</text>
</comment>
<evidence type="ECO:0000256" key="8">
    <source>
        <dbReference type="PIRSR" id="PIRSR038994-3"/>
    </source>
</evidence>